<dbReference type="EMBL" id="JAPDHW010000007">
    <property type="protein sequence ID" value="MCW3169053.1"/>
    <property type="molecule type" value="Genomic_DNA"/>
</dbReference>
<dbReference type="Proteomes" id="UP001163731">
    <property type="component" value="Unassembled WGS sequence"/>
</dbReference>
<protein>
    <submittedName>
        <fullName evidence="1">Uncharacterized protein</fullName>
    </submittedName>
</protein>
<comment type="caution">
    <text evidence="1">The sequence shown here is derived from an EMBL/GenBank/DDBJ whole genome shotgun (WGS) entry which is preliminary data.</text>
</comment>
<keyword evidence="2" id="KW-1185">Reference proteome</keyword>
<reference evidence="1" key="1">
    <citation type="submission" date="2022-10" db="EMBL/GenBank/DDBJ databases">
        <title>Chryseobacterium babae sp. nov. isolated from the gut of the beetle Oryctes rhinoceros, and Chryseobacterium kimseyorum sp. nov., isolated from a stick insect rearing cage.</title>
        <authorList>
            <person name="Shelomi M."/>
            <person name="Han C.-J."/>
            <person name="Chen W.-M."/>
            <person name="Chen H.-K."/>
            <person name="Liaw S.-J."/>
            <person name="Muhle E."/>
            <person name="Clermont D."/>
        </authorList>
    </citation>
    <scope>NUCLEOTIDE SEQUENCE</scope>
    <source>
        <strain evidence="1">09-1422</strain>
    </source>
</reference>
<name>A0ABT3HZ52_9FLAO</name>
<evidence type="ECO:0000313" key="2">
    <source>
        <dbReference type="Proteomes" id="UP001163731"/>
    </source>
</evidence>
<accession>A0ABT3HZ52</accession>
<evidence type="ECO:0000313" key="1">
    <source>
        <dbReference type="EMBL" id="MCW3169053.1"/>
    </source>
</evidence>
<dbReference type="RefSeq" id="WP_264750234.1">
    <property type="nucleotide sequence ID" value="NZ_JAPDHW010000007.1"/>
</dbReference>
<organism evidence="1 2">
    <name type="scientific">Chryseobacterium kimseyorum</name>
    <dbReference type="NCBI Taxonomy" id="2984028"/>
    <lineage>
        <taxon>Bacteria</taxon>
        <taxon>Pseudomonadati</taxon>
        <taxon>Bacteroidota</taxon>
        <taxon>Flavobacteriia</taxon>
        <taxon>Flavobacteriales</taxon>
        <taxon>Weeksellaceae</taxon>
        <taxon>Chryseobacterium group</taxon>
        <taxon>Chryseobacterium</taxon>
    </lineage>
</organism>
<gene>
    <name evidence="1" type="ORF">OMO38_11010</name>
</gene>
<sequence>MAIRKTAKNICLKVQKEYNLLAGGRLEKFSGEIFIYANKKNLTLVSNKKIVSNGNKH</sequence>
<proteinExistence type="predicted"/>